<evidence type="ECO:0000313" key="1">
    <source>
        <dbReference type="EMBL" id="PCK21346.1"/>
    </source>
</evidence>
<sequence length="127" mass="13914">MTNIEIFDPAMCCSTGVCGTSVDPELTKIASAIFTLEKKGYSVKRYNLANDPAAFAENAKVNKALQESGTDALPIILVDGEVYRVGGYPSVEEFSSLFNFKINQEEIVPEKPKNALDLLFETKKGEE</sequence>
<dbReference type="OrthoDB" id="9801358at2"/>
<dbReference type="GO" id="GO:0003677">
    <property type="term" value="F:DNA binding"/>
    <property type="evidence" value="ECO:0007669"/>
    <property type="project" value="InterPro"/>
</dbReference>
<organism evidence="1 2">
    <name type="scientific">Bacillus pumilus</name>
    <name type="common">Bacillus mesentericus</name>
    <dbReference type="NCBI Taxonomy" id="1408"/>
    <lineage>
        <taxon>Bacteria</taxon>
        <taxon>Bacillati</taxon>
        <taxon>Bacillota</taxon>
        <taxon>Bacilli</taxon>
        <taxon>Bacillales</taxon>
        <taxon>Bacillaceae</taxon>
        <taxon>Bacillus</taxon>
    </lineage>
</organism>
<accession>A0A2A5IW53</accession>
<proteinExistence type="predicted"/>
<dbReference type="GO" id="GO:0046685">
    <property type="term" value="P:response to arsenic-containing substance"/>
    <property type="evidence" value="ECO:0007669"/>
    <property type="project" value="InterPro"/>
</dbReference>
<dbReference type="InterPro" id="IPR010712">
    <property type="entry name" value="Arsenical-R_ArsD"/>
</dbReference>
<dbReference type="Pfam" id="PF06953">
    <property type="entry name" value="ArsD"/>
    <property type="match status" value="1"/>
</dbReference>
<dbReference type="GO" id="GO:0045892">
    <property type="term" value="P:negative regulation of DNA-templated transcription"/>
    <property type="evidence" value="ECO:0007669"/>
    <property type="project" value="InterPro"/>
</dbReference>
<dbReference type="Gene3D" id="3.40.30.10">
    <property type="entry name" value="Glutaredoxin"/>
    <property type="match status" value="1"/>
</dbReference>
<gene>
    <name evidence="1" type="ORF">CEY02_08750</name>
</gene>
<comment type="caution">
    <text evidence="1">The sequence shown here is derived from an EMBL/GenBank/DDBJ whole genome shotgun (WGS) entry which is preliminary data.</text>
</comment>
<reference evidence="1 2" key="1">
    <citation type="submission" date="2017-06" db="EMBL/GenBank/DDBJ databases">
        <title>Draft Genome Sequence of Bacillus sp Strain 36R Isolated from saline sediment at Atanasia, Sonora, Mexico.</title>
        <authorList>
            <person name="Sanchez Diaz R."/>
            <person name="Quiroz Macias M.E."/>
            <person name="Ibarra Gamez J.C."/>
            <person name="Enciso Ibarra J."/>
            <person name="Gomez Gil B."/>
            <person name="Galaviz Silva L."/>
        </authorList>
    </citation>
    <scope>NUCLEOTIDE SEQUENCE [LARGE SCALE GENOMIC DNA]</scope>
    <source>
        <strain evidence="1 2">36R_ATNSAL</strain>
    </source>
</reference>
<dbReference type="AlphaFoldDB" id="A0A2A5IW53"/>
<dbReference type="Proteomes" id="UP000228754">
    <property type="component" value="Unassembled WGS sequence"/>
</dbReference>
<protein>
    <submittedName>
        <fullName evidence="1">Arsenical resistance operon transcriptional repressor ArsD</fullName>
    </submittedName>
</protein>
<name>A0A2A5IW53_BACPU</name>
<dbReference type="NCBIfam" id="NF033727">
    <property type="entry name" value="chaperon_ArsD"/>
    <property type="match status" value="1"/>
</dbReference>
<dbReference type="EMBL" id="NKHG01000062">
    <property type="protein sequence ID" value="PCK21346.1"/>
    <property type="molecule type" value="Genomic_DNA"/>
</dbReference>
<evidence type="ECO:0000313" key="2">
    <source>
        <dbReference type="Proteomes" id="UP000228754"/>
    </source>
</evidence>